<dbReference type="Gene3D" id="3.40.50.620">
    <property type="entry name" value="HUPs"/>
    <property type="match status" value="1"/>
</dbReference>
<dbReference type="EMBL" id="JAVRHL010000006">
    <property type="protein sequence ID" value="MDT0684526.1"/>
    <property type="molecule type" value="Genomic_DNA"/>
</dbReference>
<dbReference type="SUPFAM" id="SSF52402">
    <property type="entry name" value="Adenine nucleotide alpha hydrolases-like"/>
    <property type="match status" value="1"/>
</dbReference>
<dbReference type="RefSeq" id="WP_311694126.1">
    <property type="nucleotide sequence ID" value="NZ_JAVRHL010000006.1"/>
</dbReference>
<evidence type="ECO:0008006" key="3">
    <source>
        <dbReference type="Google" id="ProtNLM"/>
    </source>
</evidence>
<protein>
    <recommendedName>
        <fullName evidence="3">Asparagine synthase</fullName>
    </recommendedName>
</protein>
<keyword evidence="2" id="KW-1185">Reference proteome</keyword>
<gene>
    <name evidence="1" type="ORF">RM543_17780</name>
</gene>
<reference evidence="1 2" key="1">
    <citation type="submission" date="2023-09" db="EMBL/GenBank/DDBJ databases">
        <authorList>
            <person name="Rey-Velasco X."/>
        </authorList>
    </citation>
    <scope>NUCLEOTIDE SEQUENCE [LARGE SCALE GENOMIC DNA]</scope>
    <source>
        <strain evidence="1 2">F158</strain>
    </source>
</reference>
<dbReference type="Proteomes" id="UP001265259">
    <property type="component" value="Unassembled WGS sequence"/>
</dbReference>
<organism evidence="1 2">
    <name type="scientific">Tropicimonas omnivorans</name>
    <dbReference type="NCBI Taxonomy" id="3075590"/>
    <lineage>
        <taxon>Bacteria</taxon>
        <taxon>Pseudomonadati</taxon>
        <taxon>Pseudomonadota</taxon>
        <taxon>Alphaproteobacteria</taxon>
        <taxon>Rhodobacterales</taxon>
        <taxon>Roseobacteraceae</taxon>
        <taxon>Tropicimonas</taxon>
    </lineage>
</organism>
<accession>A0ABU3DLD6</accession>
<evidence type="ECO:0000313" key="1">
    <source>
        <dbReference type="EMBL" id="MDT0684526.1"/>
    </source>
</evidence>
<evidence type="ECO:0000313" key="2">
    <source>
        <dbReference type="Proteomes" id="UP001265259"/>
    </source>
</evidence>
<proteinExistence type="predicted"/>
<sequence length="390" mass="43379">MTSMKPHRRQFIVTVSERPEALASLPGFRTRPLAEDVFLHHDPELLITEEPDRLILGRMLREGDGRYVTIRDGWLSLDASGSLGVQYFREGDVICASSPVLLSRFTQRNLRVPRSDIRFSWIASPFGPVEGSRRLFCDQSLELATRQTRVLSRDRVGPRALDEAAAFVAAEFVEIARALGQTGHPLFVALTGGQDSRTIFSALVAAGVPFRAFTLRLSDGASHKDIRVANAICKACGIEHVVVGAERGGADSRLAAYLEHSRGIDGDRGREYAAGNYYRQLPDGALVLHGGSLGLSKLPYDEFLADLPDRSKTSVIGVFDRIFGPVPPDDAKALSQWYDYRERYAFSDLGDYFFLDQRRAAWGGDNRFAEDVFGFEWVLFANSWPLIDAF</sequence>
<name>A0ABU3DLD6_9RHOB</name>
<comment type="caution">
    <text evidence="1">The sequence shown here is derived from an EMBL/GenBank/DDBJ whole genome shotgun (WGS) entry which is preliminary data.</text>
</comment>
<dbReference type="InterPro" id="IPR014729">
    <property type="entry name" value="Rossmann-like_a/b/a_fold"/>
</dbReference>